<evidence type="ECO:0008006" key="3">
    <source>
        <dbReference type="Google" id="ProtNLM"/>
    </source>
</evidence>
<sequence length="239" mass="28121">MKKVLAIIVIFTLVSCKKEKESYKINNIDYITKTDSVNIQVVNKDTLKFYYLKNKLRSVTINDFVEPEYDTVKDDPFYFKTIYFINENNEFNAVLIELNNVKLIRDFKQNAEFEFHGDVWQNRGTLEDYFYDSELLNLDIALTKINNYDFPKSVLNTSNGNSLDLVINQNKEIVLYDVNSLKIIKNKIYNKFPFVYLRDIKVIKEGKENRILAKIKDRGDEVTYYINLKDIAVDVIPAD</sequence>
<accession>A0ABV6BRT8</accession>
<protein>
    <recommendedName>
        <fullName evidence="3">Lipoprotein</fullName>
    </recommendedName>
</protein>
<evidence type="ECO:0000313" key="2">
    <source>
        <dbReference type="Proteomes" id="UP001589734"/>
    </source>
</evidence>
<dbReference type="Proteomes" id="UP001589734">
    <property type="component" value="Unassembled WGS sequence"/>
</dbReference>
<reference evidence="1 2" key="1">
    <citation type="submission" date="2024-09" db="EMBL/GenBank/DDBJ databases">
        <authorList>
            <person name="Sun Q."/>
            <person name="Mori K."/>
        </authorList>
    </citation>
    <scope>NUCLEOTIDE SEQUENCE [LARGE SCALE GENOMIC DNA]</scope>
    <source>
        <strain evidence="1 2">CGMCC 1.12926</strain>
    </source>
</reference>
<proteinExistence type="predicted"/>
<name>A0ABV6BRT8_9FLAO</name>
<gene>
    <name evidence="1" type="ORF">ACFFLS_09925</name>
</gene>
<dbReference type="EMBL" id="JBHLYW010000008">
    <property type="protein sequence ID" value="MFC0077357.1"/>
    <property type="molecule type" value="Genomic_DNA"/>
</dbReference>
<organism evidence="1 2">
    <name type="scientific">Flavobacterium procerum</name>
    <dbReference type="NCBI Taxonomy" id="1455569"/>
    <lineage>
        <taxon>Bacteria</taxon>
        <taxon>Pseudomonadati</taxon>
        <taxon>Bacteroidota</taxon>
        <taxon>Flavobacteriia</taxon>
        <taxon>Flavobacteriales</taxon>
        <taxon>Flavobacteriaceae</taxon>
        <taxon>Flavobacterium</taxon>
    </lineage>
</organism>
<comment type="caution">
    <text evidence="1">The sequence shown here is derived from an EMBL/GenBank/DDBJ whole genome shotgun (WGS) entry which is preliminary data.</text>
</comment>
<dbReference type="RefSeq" id="WP_379685156.1">
    <property type="nucleotide sequence ID" value="NZ_JBHLYW010000008.1"/>
</dbReference>
<keyword evidence="2" id="KW-1185">Reference proteome</keyword>
<dbReference type="PROSITE" id="PS51257">
    <property type="entry name" value="PROKAR_LIPOPROTEIN"/>
    <property type="match status" value="1"/>
</dbReference>
<evidence type="ECO:0000313" key="1">
    <source>
        <dbReference type="EMBL" id="MFC0077357.1"/>
    </source>
</evidence>